<evidence type="ECO:0000259" key="1">
    <source>
        <dbReference type="Pfam" id="PF07791"/>
    </source>
</evidence>
<dbReference type="Proteomes" id="UP000364291">
    <property type="component" value="Unassembled WGS sequence"/>
</dbReference>
<name>A0A5E5P847_9BURK</name>
<accession>A0A5E5P847</accession>
<dbReference type="EMBL" id="CABPSX010000007">
    <property type="protein sequence ID" value="VVG72520.1"/>
    <property type="molecule type" value="Genomic_DNA"/>
</dbReference>
<reference evidence="2 3" key="1">
    <citation type="submission" date="2019-08" db="EMBL/GenBank/DDBJ databases">
        <authorList>
            <person name="Peeters C."/>
        </authorList>
    </citation>
    <scope>NUCLEOTIDE SEQUENCE [LARGE SCALE GENOMIC DNA]</scope>
    <source>
        <strain evidence="2 3">LMG 18089</strain>
    </source>
</reference>
<sequence>MATARQVGVFTFEDIGWLNRNGEALLSSDPLSETREKLIINVAKPPDDFDFLQCSVVDFVSRRLVAALRGNINAEFLEFIAMVGHTMMKDPGYMMLHLLDRFEAVDIQRSDVEMWGREAGGGIKTIHKLFLRWDVVAGSEAFALIDANMLCVSTAVKDRILASGAKGITFTRLDAINADF</sequence>
<feature type="domain" description="Immunity MXAN-0049 protein" evidence="1">
    <location>
        <begin position="57"/>
        <end position="172"/>
    </location>
</feature>
<gene>
    <name evidence="2" type="ORF">PAP18089_03516</name>
</gene>
<dbReference type="AlphaFoldDB" id="A0A5E5P847"/>
<organism evidence="2 3">
    <name type="scientific">Pandoraea apista</name>
    <dbReference type="NCBI Taxonomy" id="93218"/>
    <lineage>
        <taxon>Bacteria</taxon>
        <taxon>Pseudomonadati</taxon>
        <taxon>Pseudomonadota</taxon>
        <taxon>Betaproteobacteria</taxon>
        <taxon>Burkholderiales</taxon>
        <taxon>Burkholderiaceae</taxon>
        <taxon>Pandoraea</taxon>
    </lineage>
</organism>
<dbReference type="InterPro" id="IPR012433">
    <property type="entry name" value="Imm11"/>
</dbReference>
<proteinExistence type="predicted"/>
<evidence type="ECO:0000313" key="2">
    <source>
        <dbReference type="EMBL" id="VVG72520.1"/>
    </source>
</evidence>
<dbReference type="Pfam" id="PF07791">
    <property type="entry name" value="Imm11"/>
    <property type="match status" value="1"/>
</dbReference>
<evidence type="ECO:0000313" key="3">
    <source>
        <dbReference type="Proteomes" id="UP000364291"/>
    </source>
</evidence>
<protein>
    <recommendedName>
        <fullName evidence="1">Immunity MXAN-0049 protein domain-containing protein</fullName>
    </recommendedName>
</protein>